<dbReference type="GeneID" id="108084390"/>
<feature type="transmembrane region" description="Helical" evidence="5">
    <location>
        <begin position="141"/>
        <end position="160"/>
    </location>
</feature>
<evidence type="ECO:0000313" key="7">
    <source>
        <dbReference type="Proteomes" id="UP001652661"/>
    </source>
</evidence>
<feature type="transmembrane region" description="Helical" evidence="5">
    <location>
        <begin position="256"/>
        <end position="274"/>
    </location>
</feature>
<feature type="transmembrane region" description="Helical" evidence="5">
    <location>
        <begin position="464"/>
        <end position="482"/>
    </location>
</feature>
<dbReference type="InterPro" id="IPR020846">
    <property type="entry name" value="MFS_dom"/>
</dbReference>
<dbReference type="InterPro" id="IPR036259">
    <property type="entry name" value="MFS_trans_sf"/>
</dbReference>
<dbReference type="Gene3D" id="1.20.1250.20">
    <property type="entry name" value="MFS general substrate transporter like domains"/>
    <property type="match status" value="1"/>
</dbReference>
<dbReference type="RefSeq" id="XP_017036072.1">
    <property type="nucleotide sequence ID" value="XM_017180583.2"/>
</dbReference>
<dbReference type="Proteomes" id="UP001652661">
    <property type="component" value="Chromosome 3L"/>
</dbReference>
<evidence type="ECO:0000313" key="8">
    <source>
        <dbReference type="RefSeq" id="XP_017036072.1"/>
    </source>
</evidence>
<accession>A0A6P4J3V0</accession>
<feature type="domain" description="Major facilitator superfamily (MFS) profile" evidence="6">
    <location>
        <begin position="26"/>
        <end position="513"/>
    </location>
</feature>
<organism evidence="7 8">
    <name type="scientific">Drosophila kikkawai</name>
    <name type="common">Fruit fly</name>
    <dbReference type="NCBI Taxonomy" id="30033"/>
    <lineage>
        <taxon>Eukaryota</taxon>
        <taxon>Metazoa</taxon>
        <taxon>Ecdysozoa</taxon>
        <taxon>Arthropoda</taxon>
        <taxon>Hexapoda</taxon>
        <taxon>Insecta</taxon>
        <taxon>Pterygota</taxon>
        <taxon>Neoptera</taxon>
        <taxon>Endopterygota</taxon>
        <taxon>Diptera</taxon>
        <taxon>Brachycera</taxon>
        <taxon>Muscomorpha</taxon>
        <taxon>Ephydroidea</taxon>
        <taxon>Drosophilidae</taxon>
        <taxon>Drosophila</taxon>
        <taxon>Sophophora</taxon>
    </lineage>
</organism>
<feature type="transmembrane region" description="Helical" evidence="5">
    <location>
        <begin position="342"/>
        <end position="361"/>
    </location>
</feature>
<sequence length="540" mass="60815">MSGQDCSKFTDFLSYVGEFGAYQKRLLMVMLLAAFLYGFTYFGQIFMILVPDNHWCRVPELEPLPNEQQLALGIPKTKEGKFQRCERYDVAFDKLNVSKANESWPRKPCDKGWIYDKEQVPYETIATEGNWVCGDEELPTYTSTIYFLGSVLGCFCFGYISDHCGRVWSLFLANSCALVGGCLSPLFKDFGLFSATRFLVGMALDNCFTPIYILTIENVGTKYRALIGNLAMAVGFSLAIAVLPWIAYFLRDWRHFALAMAVPVSVLVAMCFLIPESPSWLISVGRIERGIKGLKKVAKVNRKTMSDAEWLEMQVCFELINAEHQSAKTYNFLDLFKSFRRAAIILMLIANWAVVCLVYDAHVRIISSLGTDLFITFSVASLIEIPAGIVPMFLVDRVGRKPLNISALLFCGLFSFSAGILRKKLWIAVAAIIARFFATVAYNVAQQWDVEILPTVVRGQGWGVINILGHAAALLSPFVIYTKHYYHSLPMFIITLISVIGAIVVVCLPETKGTYLPQTLEEAEKRWTLRCRNRKVKETQ</sequence>
<gene>
    <name evidence="8" type="primary">LOC108084390</name>
</gene>
<feature type="transmembrane region" description="Helical" evidence="5">
    <location>
        <begin position="488"/>
        <end position="508"/>
    </location>
</feature>
<keyword evidence="7" id="KW-1185">Reference proteome</keyword>
<keyword evidence="2 5" id="KW-0812">Transmembrane</keyword>
<feature type="transmembrane region" description="Helical" evidence="5">
    <location>
        <begin position="373"/>
        <end position="395"/>
    </location>
</feature>
<feature type="transmembrane region" description="Helical" evidence="5">
    <location>
        <begin position="226"/>
        <end position="250"/>
    </location>
</feature>
<dbReference type="PANTHER" id="PTHR24064">
    <property type="entry name" value="SOLUTE CARRIER FAMILY 22 MEMBER"/>
    <property type="match status" value="1"/>
</dbReference>
<feature type="transmembrane region" description="Helical" evidence="5">
    <location>
        <begin position="193"/>
        <end position="214"/>
    </location>
</feature>
<dbReference type="GO" id="GO:0022857">
    <property type="term" value="F:transmembrane transporter activity"/>
    <property type="evidence" value="ECO:0007669"/>
    <property type="project" value="InterPro"/>
</dbReference>
<proteinExistence type="predicted"/>
<evidence type="ECO:0000256" key="3">
    <source>
        <dbReference type="ARBA" id="ARBA00022989"/>
    </source>
</evidence>
<evidence type="ECO:0000259" key="6">
    <source>
        <dbReference type="PROSITE" id="PS50850"/>
    </source>
</evidence>
<feature type="transmembrane region" description="Helical" evidence="5">
    <location>
        <begin position="426"/>
        <end position="444"/>
    </location>
</feature>
<dbReference type="GO" id="GO:0016020">
    <property type="term" value="C:membrane"/>
    <property type="evidence" value="ECO:0007669"/>
    <property type="project" value="UniProtKB-SubCell"/>
</dbReference>
<reference evidence="8" key="1">
    <citation type="submission" date="2025-08" db="UniProtKB">
        <authorList>
            <consortium name="RefSeq"/>
        </authorList>
    </citation>
    <scope>IDENTIFICATION</scope>
    <source>
        <strain evidence="8">14028-0561.14</strain>
        <tissue evidence="8">Whole fly</tissue>
    </source>
</reference>
<dbReference type="Pfam" id="PF00083">
    <property type="entry name" value="Sugar_tr"/>
    <property type="match status" value="1"/>
</dbReference>
<evidence type="ECO:0000256" key="1">
    <source>
        <dbReference type="ARBA" id="ARBA00004141"/>
    </source>
</evidence>
<feature type="transmembrane region" description="Helical" evidence="5">
    <location>
        <begin position="402"/>
        <end position="420"/>
    </location>
</feature>
<feature type="transmembrane region" description="Helical" evidence="5">
    <location>
        <begin position="167"/>
        <end position="187"/>
    </location>
</feature>
<keyword evidence="3 5" id="KW-1133">Transmembrane helix</keyword>
<protein>
    <submittedName>
        <fullName evidence="8">Carcinine transporter</fullName>
    </submittedName>
</protein>
<evidence type="ECO:0000256" key="4">
    <source>
        <dbReference type="ARBA" id="ARBA00023136"/>
    </source>
</evidence>
<comment type="subcellular location">
    <subcellularLocation>
        <location evidence="1">Membrane</location>
        <topology evidence="1">Multi-pass membrane protein</topology>
    </subcellularLocation>
</comment>
<dbReference type="PROSITE" id="PS50850">
    <property type="entry name" value="MFS"/>
    <property type="match status" value="1"/>
</dbReference>
<feature type="transmembrane region" description="Helical" evidence="5">
    <location>
        <begin position="26"/>
        <end position="50"/>
    </location>
</feature>
<name>A0A6P4J3V0_DROKI</name>
<evidence type="ECO:0000256" key="2">
    <source>
        <dbReference type="ARBA" id="ARBA00022692"/>
    </source>
</evidence>
<evidence type="ECO:0000256" key="5">
    <source>
        <dbReference type="SAM" id="Phobius"/>
    </source>
</evidence>
<keyword evidence="4 5" id="KW-0472">Membrane</keyword>
<dbReference type="OrthoDB" id="6884957at2759"/>
<dbReference type="SUPFAM" id="SSF103473">
    <property type="entry name" value="MFS general substrate transporter"/>
    <property type="match status" value="1"/>
</dbReference>
<dbReference type="InterPro" id="IPR005828">
    <property type="entry name" value="MFS_sugar_transport-like"/>
</dbReference>
<dbReference type="AlphaFoldDB" id="A0A6P4J3V0"/>